<keyword evidence="2" id="KW-0472">Membrane</keyword>
<evidence type="ECO:0000256" key="1">
    <source>
        <dbReference type="SAM" id="MobiDB-lite"/>
    </source>
</evidence>
<dbReference type="Gene3D" id="1.10.3680.10">
    <property type="entry name" value="TerB-like"/>
    <property type="match status" value="1"/>
</dbReference>
<feature type="signal peptide" evidence="3">
    <location>
        <begin position="1"/>
        <end position="24"/>
    </location>
</feature>
<dbReference type="RefSeq" id="WP_064037785.1">
    <property type="nucleotide sequence ID" value="NZ_LUUH01000076.1"/>
</dbReference>
<proteinExistence type="predicted"/>
<dbReference type="InterPro" id="IPR029024">
    <property type="entry name" value="TerB-like"/>
</dbReference>
<evidence type="ECO:0000256" key="3">
    <source>
        <dbReference type="SAM" id="SignalP"/>
    </source>
</evidence>
<dbReference type="SUPFAM" id="SSF103642">
    <property type="entry name" value="Sec-C motif"/>
    <property type="match status" value="1"/>
</dbReference>
<feature type="region of interest" description="Disordered" evidence="1">
    <location>
        <begin position="510"/>
        <end position="534"/>
    </location>
</feature>
<dbReference type="Proteomes" id="UP000077763">
    <property type="component" value="Unassembled WGS sequence"/>
</dbReference>
<dbReference type="Gene3D" id="3.10.450.50">
    <property type="match status" value="1"/>
</dbReference>
<feature type="transmembrane region" description="Helical" evidence="2">
    <location>
        <begin position="125"/>
        <end position="148"/>
    </location>
</feature>
<reference evidence="5 6" key="1">
    <citation type="submission" date="2016-03" db="EMBL/GenBank/DDBJ databases">
        <authorList>
            <person name="Ploux O."/>
        </authorList>
    </citation>
    <scope>NUCLEOTIDE SEQUENCE [LARGE SCALE GENOMIC DNA]</scope>
    <source>
        <strain evidence="5 6">R-45371</strain>
    </source>
</reference>
<dbReference type="CDD" id="cd07177">
    <property type="entry name" value="terB_like"/>
    <property type="match status" value="1"/>
</dbReference>
<evidence type="ECO:0000313" key="6">
    <source>
        <dbReference type="Proteomes" id="UP000077763"/>
    </source>
</evidence>
<dbReference type="AlphaFoldDB" id="A0A177M4H6"/>
<organism evidence="5 6">
    <name type="scientific">Methylomonas methanica</name>
    <dbReference type="NCBI Taxonomy" id="421"/>
    <lineage>
        <taxon>Bacteria</taxon>
        <taxon>Pseudomonadati</taxon>
        <taxon>Pseudomonadota</taxon>
        <taxon>Gammaproteobacteria</taxon>
        <taxon>Methylococcales</taxon>
        <taxon>Methylococcaceae</taxon>
        <taxon>Methylomonas</taxon>
    </lineage>
</organism>
<keyword evidence="3" id="KW-0732">Signal</keyword>
<dbReference type="InterPro" id="IPR007791">
    <property type="entry name" value="DjlA_N"/>
</dbReference>
<name>A0A177M4H6_METMH</name>
<protein>
    <recommendedName>
        <fullName evidence="4">Co-chaperone DjlA N-terminal domain-containing protein</fullName>
    </recommendedName>
</protein>
<gene>
    <name evidence="5" type="ORF">A1353_19305</name>
</gene>
<keyword evidence="2" id="KW-1133">Transmembrane helix</keyword>
<dbReference type="SUPFAM" id="SSF158682">
    <property type="entry name" value="TerB-like"/>
    <property type="match status" value="1"/>
</dbReference>
<evidence type="ECO:0000256" key="2">
    <source>
        <dbReference type="SAM" id="Phobius"/>
    </source>
</evidence>
<keyword evidence="2" id="KW-0812">Transmembrane</keyword>
<feature type="domain" description="Co-chaperone DjlA N-terminal" evidence="4">
    <location>
        <begin position="176"/>
        <end position="282"/>
    </location>
</feature>
<evidence type="ECO:0000313" key="5">
    <source>
        <dbReference type="EMBL" id="OAI00592.1"/>
    </source>
</evidence>
<comment type="caution">
    <text evidence="5">The sequence shown here is derived from an EMBL/GenBank/DDBJ whole genome shotgun (WGS) entry which is preliminary data.</text>
</comment>
<accession>A0A177M4H6</accession>
<feature type="chain" id="PRO_5008067633" description="Co-chaperone DjlA N-terminal domain-containing protein" evidence="3">
    <location>
        <begin position="25"/>
        <end position="544"/>
    </location>
</feature>
<dbReference type="Pfam" id="PF02810">
    <property type="entry name" value="SEC-C"/>
    <property type="match status" value="1"/>
</dbReference>
<dbReference type="InterPro" id="IPR004027">
    <property type="entry name" value="SEC_C_motif"/>
</dbReference>
<dbReference type="EMBL" id="LUUH01000076">
    <property type="protein sequence ID" value="OAI00592.1"/>
    <property type="molecule type" value="Genomic_DNA"/>
</dbReference>
<evidence type="ECO:0000259" key="4">
    <source>
        <dbReference type="Pfam" id="PF05099"/>
    </source>
</evidence>
<dbReference type="Pfam" id="PF05099">
    <property type="entry name" value="TerB"/>
    <property type="match status" value="1"/>
</dbReference>
<sequence>MKIPLPLVGLIAFFLVFSSSSSYAARIHFGTEDKFTKLVSIQLSNVDADKHGFPTEWVGASLANHTKLHWLVLPYKTDDLGTVVYRADLERYWPVSATMIDRLQSTGSIPQILPQFKPDSINTALGLNLSIGSTFLVVIALFIVFALLQKRQNERLESRINAVTGGQFLPLLREILLNVAHVDGKYDEKKRIAVSETLHRFGHDGHDVADLLANSSRTARLSTRTLKTYLRAVAQQLPADQIQIIVHAIVTVVVADGKVTRAEKRELRGYLEALGINKHEARKQTETFLKQALLVGKEKTPEKQVPSNLLQQEPVEPYEHWHEIPGVIKNVRRPLVCFFAHRALPIAFFSRDPMILEATNEGSNFYLNLKHFWSKAVIVCEQTGNWPENSFQQKEYIEYAMPFIKEARMEKVDGADMTFWLVTLRTPAAVTEPFYIAMHRHPEHELKSRFITLELEETGNSVALCEWKPSEPAYYPDQPNLIHEYRQRMNLQSKQEFIATVQKLLGEELKSHHPHTPSQSPSSRNSPCPCGSGKRYKQCCGETI</sequence>